<evidence type="ECO:0000259" key="1">
    <source>
        <dbReference type="Pfam" id="PF13240"/>
    </source>
</evidence>
<evidence type="ECO:0000313" key="3">
    <source>
        <dbReference type="Proteomes" id="UP000824236"/>
    </source>
</evidence>
<gene>
    <name evidence="2" type="ORF">H9791_00360</name>
</gene>
<feature type="domain" description="Zinc-ribbon" evidence="1">
    <location>
        <begin position="2"/>
        <end position="23"/>
    </location>
</feature>
<dbReference type="Pfam" id="PF13240">
    <property type="entry name" value="Zn_Ribbon_1"/>
    <property type="match status" value="1"/>
</dbReference>
<reference evidence="2" key="1">
    <citation type="journal article" date="2021" name="PeerJ">
        <title>Extensive microbial diversity within the chicken gut microbiome revealed by metagenomics and culture.</title>
        <authorList>
            <person name="Gilroy R."/>
            <person name="Ravi A."/>
            <person name="Getino M."/>
            <person name="Pursley I."/>
            <person name="Horton D.L."/>
            <person name="Alikhan N.F."/>
            <person name="Baker D."/>
            <person name="Gharbi K."/>
            <person name="Hall N."/>
            <person name="Watson M."/>
            <person name="Adriaenssens E.M."/>
            <person name="Foster-Nyarko E."/>
            <person name="Jarju S."/>
            <person name="Secka A."/>
            <person name="Antonio M."/>
            <person name="Oren A."/>
            <person name="Chaudhuri R.R."/>
            <person name="La Ragione R."/>
            <person name="Hildebrand F."/>
            <person name="Pallen M.J."/>
        </authorList>
    </citation>
    <scope>NUCLEOTIDE SEQUENCE</scope>
    <source>
        <strain evidence="2">B3-3758</strain>
    </source>
</reference>
<proteinExistence type="predicted"/>
<name>A0A9E2KDU9_9BACE</name>
<reference evidence="2" key="2">
    <citation type="submission" date="2021-04" db="EMBL/GenBank/DDBJ databases">
        <authorList>
            <person name="Gilroy R."/>
        </authorList>
    </citation>
    <scope>NUCLEOTIDE SEQUENCE</scope>
    <source>
        <strain evidence="2">B3-3758</strain>
    </source>
</reference>
<protein>
    <submittedName>
        <fullName evidence="2">Zinc-ribbon domain-containing protein</fullName>
    </submittedName>
</protein>
<comment type="caution">
    <text evidence="2">The sequence shown here is derived from an EMBL/GenBank/DDBJ whole genome shotgun (WGS) entry which is preliminary data.</text>
</comment>
<evidence type="ECO:0000313" key="2">
    <source>
        <dbReference type="EMBL" id="MBU3812948.1"/>
    </source>
</evidence>
<dbReference type="AlphaFoldDB" id="A0A9E2KDU9"/>
<dbReference type="InterPro" id="IPR026870">
    <property type="entry name" value="Zinc_ribbon_dom"/>
</dbReference>
<accession>A0A9E2KDU9</accession>
<organism evidence="2 3">
    <name type="scientific">Candidatus Bacteroides intestinipullorum</name>
    <dbReference type="NCBI Taxonomy" id="2838471"/>
    <lineage>
        <taxon>Bacteria</taxon>
        <taxon>Pseudomonadati</taxon>
        <taxon>Bacteroidota</taxon>
        <taxon>Bacteroidia</taxon>
        <taxon>Bacteroidales</taxon>
        <taxon>Bacteroidaceae</taxon>
        <taxon>Bacteroides</taxon>
    </lineage>
</organism>
<dbReference type="Proteomes" id="UP000824236">
    <property type="component" value="Unassembled WGS sequence"/>
</dbReference>
<dbReference type="EMBL" id="JAHLFO010000003">
    <property type="protein sequence ID" value="MBU3812948.1"/>
    <property type="molecule type" value="Genomic_DNA"/>
</dbReference>
<sequence>MFCPECGSRLDADMAFCPECGMRVEHEPADDMESPALKGILFTHIPRLARKLSVDPQEIIHLLTSFMQQKAEQGVFYQLANAGAVASKGLFNRSKSLAQDAPWHEYADVLKQIHDEEAERGEEPSTFLFILGGDDIIPMPAIPHYLGDQAGDAEKTIDTDLLYAYPYGAQMDEAICSGQLFFQKALFYIGRLPLATDAVFQDLADYLQRDVDNRVIEVDAGYGQCDPHWMKVTAQVTGRISREQLFPRYNSLPKEILYGSLFLTPEVDHQVIGRVFNPNAQLLFFNLHGGAARETSYFLGQSLKDPTDWRVAIFPEVIATCSHPNVIVSEACYGARFIGFDKAHSMLLSAMSANTLLYVGASRVAYGQADPHDPGSPVRLSNADVITGEFVNHMLDGMPAGVALFEARSRLCEMAEVGPVESTTLVEFNLFGDPTLGIVNRKMGTASMAAVGSRIGALFGSATASGRLENVPIAVGEDAKPMSLLAQVRAQVDANLAEIQSRINEQLYKQWGISPRKPVRMSRTTSLGGQKGYEMLYNLDESGKVPDGFYNQLSVSSDLNGEIKSVRVTK</sequence>